<dbReference type="CDD" id="cd07381">
    <property type="entry name" value="MPP_CapA"/>
    <property type="match status" value="1"/>
</dbReference>
<evidence type="ECO:0000313" key="3">
    <source>
        <dbReference type="EMBL" id="MCA9397218.1"/>
    </source>
</evidence>
<comment type="caution">
    <text evidence="3">The sequence shown here is derived from an EMBL/GenBank/DDBJ whole genome shotgun (WGS) entry which is preliminary data.</text>
</comment>
<evidence type="ECO:0000313" key="4">
    <source>
        <dbReference type="Proteomes" id="UP000699691"/>
    </source>
</evidence>
<organism evidence="3 4">
    <name type="scientific">candidate division WWE3 bacterium</name>
    <dbReference type="NCBI Taxonomy" id="2053526"/>
    <lineage>
        <taxon>Bacteria</taxon>
        <taxon>Katanobacteria</taxon>
    </lineage>
</organism>
<dbReference type="SMART" id="SM00854">
    <property type="entry name" value="PGA_cap"/>
    <property type="match status" value="1"/>
</dbReference>
<dbReference type="EMBL" id="JAGQKY010000003">
    <property type="protein sequence ID" value="MCA9397218.1"/>
    <property type="molecule type" value="Genomic_DNA"/>
</dbReference>
<gene>
    <name evidence="3" type="ORF">KC573_00155</name>
</gene>
<dbReference type="PANTHER" id="PTHR33393">
    <property type="entry name" value="POLYGLUTAMINE SYNTHESIS ACCESSORY PROTEIN RV0574C-RELATED"/>
    <property type="match status" value="1"/>
</dbReference>
<dbReference type="AlphaFoldDB" id="A0A955LVD9"/>
<dbReference type="Proteomes" id="UP000699691">
    <property type="component" value="Unassembled WGS sequence"/>
</dbReference>
<name>A0A955LVD9_UNCKA</name>
<reference evidence="3" key="1">
    <citation type="submission" date="2020-04" db="EMBL/GenBank/DDBJ databases">
        <authorList>
            <person name="Zhang T."/>
        </authorList>
    </citation>
    <scope>NUCLEOTIDE SEQUENCE</scope>
    <source>
        <strain evidence="3">HKST-UBA02</strain>
    </source>
</reference>
<feature type="domain" description="Capsule synthesis protein CapA" evidence="2">
    <location>
        <begin position="179"/>
        <end position="424"/>
    </location>
</feature>
<accession>A0A955LVD9</accession>
<dbReference type="InterPro" id="IPR052169">
    <property type="entry name" value="CW_Biosynth-Accessory"/>
</dbReference>
<dbReference type="Pfam" id="PF09587">
    <property type="entry name" value="PGA_cap"/>
    <property type="match status" value="1"/>
</dbReference>
<dbReference type="SUPFAM" id="SSF56300">
    <property type="entry name" value="Metallo-dependent phosphatases"/>
    <property type="match status" value="1"/>
</dbReference>
<dbReference type="Gene3D" id="3.60.21.10">
    <property type="match status" value="1"/>
</dbReference>
<comment type="similarity">
    <text evidence="1">Belongs to the CapA family.</text>
</comment>
<evidence type="ECO:0000259" key="2">
    <source>
        <dbReference type="SMART" id="SM00854"/>
    </source>
</evidence>
<proteinExistence type="inferred from homology"/>
<evidence type="ECO:0000256" key="1">
    <source>
        <dbReference type="ARBA" id="ARBA00005662"/>
    </source>
</evidence>
<sequence>MKVVRIIFLVVANIFFGLLYVSASAYAPLQGDHFTASTSFNPFDDSFFSTEKPVQSGALVPFVPVTAYTHFAITDITDVSRPIYVSEKWYEEIAALPVWENNGVTLTSIEESKLASFLNSPSNDVYIVPVSFLKPTLRVLNINSLSYLNLDDTNEWPVIVSLPRDDNAAVITVNDEIYEVSFAGTVVLSRGVAERIRKYNDPFYPWQQVADLIQQADIHIHNFKGSITSDCEYDGYTLKFCGVPSYLAGMKKAGVDGVSVSGNHIGDYGQSGMEETLQYLDEYEIAHTGLDSGIKKAAEPLVYSFGKGESAFTIAMAAFNNVFGTAPCANDTPQYGVTCLLHTDALTNEITQLKKKYDFVVAYHNWGPEYTHYPDKEAQIDWGRAMVEAGADLVIGDQAHWVQTMEFYQNTPIYYGLGNFVFDQMWSEKTREGLYLRVYFNNGKVLSIEPVPIKIYDYTQPRVETGASGRAILQYLALPLKEE</sequence>
<protein>
    <submittedName>
        <fullName evidence="3">CapA family protein</fullName>
    </submittedName>
</protein>
<dbReference type="PANTHER" id="PTHR33393:SF11">
    <property type="entry name" value="POLYGLUTAMINE SYNTHESIS ACCESSORY PROTEIN RV0574C-RELATED"/>
    <property type="match status" value="1"/>
</dbReference>
<dbReference type="InterPro" id="IPR029052">
    <property type="entry name" value="Metallo-depent_PP-like"/>
</dbReference>
<dbReference type="InterPro" id="IPR019079">
    <property type="entry name" value="Capsule_synth_CapA"/>
</dbReference>
<reference evidence="3" key="2">
    <citation type="journal article" date="2021" name="Microbiome">
        <title>Successional dynamics and alternative stable states in a saline activated sludge microbial community over 9 years.</title>
        <authorList>
            <person name="Wang Y."/>
            <person name="Ye J."/>
            <person name="Ju F."/>
            <person name="Liu L."/>
            <person name="Boyd J.A."/>
            <person name="Deng Y."/>
            <person name="Parks D.H."/>
            <person name="Jiang X."/>
            <person name="Yin X."/>
            <person name="Woodcroft B.J."/>
            <person name="Tyson G.W."/>
            <person name="Hugenholtz P."/>
            <person name="Polz M.F."/>
            <person name="Zhang T."/>
        </authorList>
    </citation>
    <scope>NUCLEOTIDE SEQUENCE</scope>
    <source>
        <strain evidence="3">HKST-UBA02</strain>
    </source>
</reference>